<evidence type="ECO:0000256" key="3">
    <source>
        <dbReference type="ARBA" id="ARBA00022833"/>
    </source>
</evidence>
<dbReference type="InterPro" id="IPR037274">
    <property type="entry name" value="Znf_CHY_sf"/>
</dbReference>
<organism evidence="5 6">
    <name type="scientific">Alkalicoccus daliensis</name>
    <dbReference type="NCBI Taxonomy" id="745820"/>
    <lineage>
        <taxon>Bacteria</taxon>
        <taxon>Bacillati</taxon>
        <taxon>Bacillota</taxon>
        <taxon>Bacilli</taxon>
        <taxon>Bacillales</taxon>
        <taxon>Bacillaceae</taxon>
        <taxon>Alkalicoccus</taxon>
    </lineage>
</organism>
<name>A0A1H0K986_9BACI</name>
<evidence type="ECO:0000259" key="4">
    <source>
        <dbReference type="PROSITE" id="PS51266"/>
    </source>
</evidence>
<dbReference type="SUPFAM" id="SSF161219">
    <property type="entry name" value="CHY zinc finger-like"/>
    <property type="match status" value="1"/>
</dbReference>
<dbReference type="Pfam" id="PF05495">
    <property type="entry name" value="zf-CHY"/>
    <property type="match status" value="1"/>
</dbReference>
<dbReference type="RefSeq" id="WP_090844143.1">
    <property type="nucleotide sequence ID" value="NZ_FNIL01000016.1"/>
</dbReference>
<keyword evidence="3" id="KW-0862">Zinc</keyword>
<evidence type="ECO:0000313" key="5">
    <source>
        <dbReference type="EMBL" id="SDO52352.1"/>
    </source>
</evidence>
<dbReference type="PANTHER" id="PTHR28082:SF1">
    <property type="entry name" value="HELPER OF TIM PROTEIN 13"/>
    <property type="match status" value="1"/>
</dbReference>
<dbReference type="InterPro" id="IPR052604">
    <property type="entry name" value="Mito_Tim_assembly_helper"/>
</dbReference>
<evidence type="ECO:0000313" key="6">
    <source>
        <dbReference type="Proteomes" id="UP000198778"/>
    </source>
</evidence>
<dbReference type="STRING" id="745820.SAMN04488053_11658"/>
<gene>
    <name evidence="5" type="ORF">SAMN04488053_11658</name>
</gene>
<dbReference type="InterPro" id="IPR008913">
    <property type="entry name" value="Znf_CHY"/>
</dbReference>
<keyword evidence="6" id="KW-1185">Reference proteome</keyword>
<dbReference type="PANTHER" id="PTHR28082">
    <property type="entry name" value="ZINC FINGER PROTEIN"/>
    <property type="match status" value="1"/>
</dbReference>
<dbReference type="EMBL" id="FNIL01000016">
    <property type="protein sequence ID" value="SDO52352.1"/>
    <property type="molecule type" value="Genomic_DNA"/>
</dbReference>
<proteinExistence type="predicted"/>
<protein>
    <submittedName>
        <fullName evidence="5">Uncharacterized protein, contains Zn-finger domain of CHY type</fullName>
    </submittedName>
</protein>
<evidence type="ECO:0000256" key="2">
    <source>
        <dbReference type="ARBA" id="ARBA00022771"/>
    </source>
</evidence>
<dbReference type="InterPro" id="IPR016694">
    <property type="entry name" value="UCP017292"/>
</dbReference>
<dbReference type="Proteomes" id="UP000198778">
    <property type="component" value="Unassembled WGS sequence"/>
</dbReference>
<dbReference type="GO" id="GO:0045041">
    <property type="term" value="P:protein import into mitochondrial intermembrane space"/>
    <property type="evidence" value="ECO:0007669"/>
    <property type="project" value="TreeGrafter"/>
</dbReference>
<keyword evidence="1" id="KW-0479">Metal-binding</keyword>
<dbReference type="OrthoDB" id="882119at2"/>
<dbReference type="GO" id="GO:0008270">
    <property type="term" value="F:zinc ion binding"/>
    <property type="evidence" value="ECO:0007669"/>
    <property type="project" value="UniProtKB-KW"/>
</dbReference>
<sequence length="115" mass="13590">MVAKQVKVFGAIDNETRCVHYHSETDRIAIKCYCCKEYYPCLHCHQEQTKKQFQPWPEEQRNAYAVLCGACKTELTINEYLTAGNQCPNCRKNFNPNCALHYPLYFKQRKEEMNE</sequence>
<accession>A0A1H0K986</accession>
<keyword evidence="2" id="KW-0863">Zinc-finger</keyword>
<feature type="domain" description="CHY-type" evidence="4">
    <location>
        <begin position="11"/>
        <end position="92"/>
    </location>
</feature>
<dbReference type="PROSITE" id="PS51266">
    <property type="entry name" value="ZF_CHY"/>
    <property type="match status" value="1"/>
</dbReference>
<reference evidence="6" key="1">
    <citation type="submission" date="2016-10" db="EMBL/GenBank/DDBJ databases">
        <authorList>
            <person name="Varghese N."/>
            <person name="Submissions S."/>
        </authorList>
    </citation>
    <scope>NUCLEOTIDE SEQUENCE [LARGE SCALE GENOMIC DNA]</scope>
    <source>
        <strain evidence="6">CGMCC 1.10369</strain>
    </source>
</reference>
<dbReference type="AlphaFoldDB" id="A0A1H0K986"/>
<evidence type="ECO:0000256" key="1">
    <source>
        <dbReference type="ARBA" id="ARBA00022723"/>
    </source>
</evidence>
<dbReference type="PIRSF" id="PIRSF017292">
    <property type="entry name" value="UCP017292_Znf_CHY"/>
    <property type="match status" value="1"/>
</dbReference>